<proteinExistence type="predicted"/>
<sequence length="600" mass="68925">MRLKKYISDKDVSSAASDEKFVLDDCVSIAADIVNYRNCPLKPNQRDGIKFLYARIFPEGVCDATQSDGAILAHDMGLGKSRQAVVFINTIVTNEVLNASVKKILIVVPVSLLLKWEDEFEKWLPSPLNVEVFGKNSKTKAEKKAVVEAWKASKTHSILIIGYEMFRQNTDFKLIENADLLVLDEAHRIKNELSIVANVLQNCDTKKRILLTGDATDYEQRVKAQACKEIHQKSASVIHRRTVKILGDDLPQKKEYIIKGCLQENQVELYKTFLENYAKEIRRSEHQLTRICAHANVVDSFIRQQKYNGRDDEFAWYEEWRTKFQGKIQKHDYEAGTKLHLVLEIIRQCEDDFSKIIIFSSSLDTLAYLEMVLKSLSKSWSDKPDFSWKLGHDYVMIDGSTAPPKRKLYVDRFNDAENHRLRVMLITKQCGATGLTIIGANRMVLLEPSWCHSEDSQAVGRIFRIGQKKDVSVYRFIAAGTHEERILESQIQKESITRSAVDGTSVATKELLSLTNDLTYRNVPRRNDIQTYGDEVLVHLMKKCSELNIDIQNYDEVFEEENQMDEAFAQESQPEKDQEVPQPCIEPQNNKPNFDDEWDL</sequence>
<evidence type="ECO:0000313" key="2">
    <source>
        <dbReference type="WBParaSite" id="ES5_v2.g22842.t1"/>
    </source>
</evidence>
<reference evidence="2" key="1">
    <citation type="submission" date="2022-11" db="UniProtKB">
        <authorList>
            <consortium name="WormBaseParasite"/>
        </authorList>
    </citation>
    <scope>IDENTIFICATION</scope>
</reference>
<organism evidence="1 2">
    <name type="scientific">Panagrolaimus sp. ES5</name>
    <dbReference type="NCBI Taxonomy" id="591445"/>
    <lineage>
        <taxon>Eukaryota</taxon>
        <taxon>Metazoa</taxon>
        <taxon>Ecdysozoa</taxon>
        <taxon>Nematoda</taxon>
        <taxon>Chromadorea</taxon>
        <taxon>Rhabditida</taxon>
        <taxon>Tylenchina</taxon>
        <taxon>Panagrolaimomorpha</taxon>
        <taxon>Panagrolaimoidea</taxon>
        <taxon>Panagrolaimidae</taxon>
        <taxon>Panagrolaimus</taxon>
    </lineage>
</organism>
<dbReference type="WBParaSite" id="ES5_v2.g22842.t1">
    <property type="protein sequence ID" value="ES5_v2.g22842.t1"/>
    <property type="gene ID" value="ES5_v2.g22842"/>
</dbReference>
<protein>
    <submittedName>
        <fullName evidence="2">Uncharacterized protein</fullName>
    </submittedName>
</protein>
<dbReference type="Proteomes" id="UP000887579">
    <property type="component" value="Unplaced"/>
</dbReference>
<accession>A0AC34FZQ7</accession>
<name>A0AC34FZQ7_9BILA</name>
<evidence type="ECO:0000313" key="1">
    <source>
        <dbReference type="Proteomes" id="UP000887579"/>
    </source>
</evidence>